<evidence type="ECO:0000256" key="5">
    <source>
        <dbReference type="ARBA" id="ARBA00022833"/>
    </source>
</evidence>
<comment type="similarity">
    <text evidence="1 7">Belongs to the peptidase M20B family.</text>
</comment>
<comment type="function">
    <text evidence="7">Cleaves the N-terminal amino acid of tripeptides.</text>
</comment>
<keyword evidence="12" id="KW-1185">Reference proteome</keyword>
<dbReference type="SUPFAM" id="SSF55031">
    <property type="entry name" value="Bacterial exopeptidase dimerisation domain"/>
    <property type="match status" value="1"/>
</dbReference>
<feature type="binding site" evidence="7 9">
    <location>
        <position position="78"/>
    </location>
    <ligand>
        <name>Zn(2+)</name>
        <dbReference type="ChEBI" id="CHEBI:29105"/>
        <label>1</label>
    </ligand>
</feature>
<keyword evidence="2 7" id="KW-0645">Protease</keyword>
<dbReference type="GO" id="GO:0008270">
    <property type="term" value="F:zinc ion binding"/>
    <property type="evidence" value="ECO:0007669"/>
    <property type="project" value="UniProtKB-UniRule"/>
</dbReference>
<dbReference type="RefSeq" id="WP_124935787.1">
    <property type="nucleotide sequence ID" value="NZ_RJVQ01000001.1"/>
</dbReference>
<feature type="binding site" evidence="7 9">
    <location>
        <position position="140"/>
    </location>
    <ligand>
        <name>Zn(2+)</name>
        <dbReference type="ChEBI" id="CHEBI:29105"/>
        <label>2</label>
    </ligand>
</feature>
<evidence type="ECO:0000256" key="3">
    <source>
        <dbReference type="ARBA" id="ARBA00022723"/>
    </source>
</evidence>
<feature type="binding site" evidence="7 9">
    <location>
        <position position="175"/>
    </location>
    <ligand>
        <name>Zn(2+)</name>
        <dbReference type="ChEBI" id="CHEBI:29105"/>
        <label>2</label>
    </ligand>
</feature>
<evidence type="ECO:0000256" key="4">
    <source>
        <dbReference type="ARBA" id="ARBA00022801"/>
    </source>
</evidence>
<name>A0A3N9TMP5_9VIBR</name>
<dbReference type="InterPro" id="IPR036264">
    <property type="entry name" value="Bact_exopeptidase_dim_dom"/>
</dbReference>
<dbReference type="InterPro" id="IPR010161">
    <property type="entry name" value="Peptidase_M20B"/>
</dbReference>
<dbReference type="OrthoDB" id="9804934at2"/>
<dbReference type="NCBIfam" id="NF003976">
    <property type="entry name" value="PRK05469.1"/>
    <property type="match status" value="1"/>
</dbReference>
<keyword evidence="3 7" id="KW-0479">Metal-binding</keyword>
<dbReference type="PANTHER" id="PTHR42994">
    <property type="entry name" value="PEPTIDASE T"/>
    <property type="match status" value="1"/>
</dbReference>
<dbReference type="NCBIfam" id="TIGR01882">
    <property type="entry name" value="peptidase-T"/>
    <property type="match status" value="1"/>
</dbReference>
<keyword evidence="6 7" id="KW-0482">Metalloprotease</keyword>
<dbReference type="EMBL" id="RJVQ01000001">
    <property type="protein sequence ID" value="RQW65133.1"/>
    <property type="molecule type" value="Genomic_DNA"/>
</dbReference>
<dbReference type="InterPro" id="IPR002933">
    <property type="entry name" value="Peptidase_M20"/>
</dbReference>
<dbReference type="PROSITE" id="PS00759">
    <property type="entry name" value="ARGE_DAPE_CPG2_2"/>
    <property type="match status" value="1"/>
</dbReference>
<dbReference type="Pfam" id="PF01546">
    <property type="entry name" value="Peptidase_M20"/>
    <property type="match status" value="1"/>
</dbReference>
<comment type="catalytic activity">
    <reaction evidence="7">
        <text>Release of the N-terminal residue from a tripeptide.</text>
        <dbReference type="EC" id="3.4.11.4"/>
    </reaction>
</comment>
<dbReference type="AlphaFoldDB" id="A0A3N9TMP5"/>
<dbReference type="Gene3D" id="3.30.70.360">
    <property type="match status" value="1"/>
</dbReference>
<dbReference type="PIRSF" id="PIRSF037215">
    <property type="entry name" value="Peptidase_M20B"/>
    <property type="match status" value="1"/>
</dbReference>
<organism evidence="11 12">
    <name type="scientific">Vibrio viridaestus</name>
    <dbReference type="NCBI Taxonomy" id="2487322"/>
    <lineage>
        <taxon>Bacteria</taxon>
        <taxon>Pseudomonadati</taxon>
        <taxon>Pseudomonadota</taxon>
        <taxon>Gammaproteobacteria</taxon>
        <taxon>Vibrionales</taxon>
        <taxon>Vibrionaceae</taxon>
        <taxon>Vibrio</taxon>
    </lineage>
</organism>
<feature type="domain" description="Peptidase M20 dimerisation" evidence="10">
    <location>
        <begin position="207"/>
        <end position="285"/>
    </location>
</feature>
<feature type="binding site" evidence="7 9">
    <location>
        <position position="197"/>
    </location>
    <ligand>
        <name>Zn(2+)</name>
        <dbReference type="ChEBI" id="CHEBI:29105"/>
        <label>1</label>
    </ligand>
</feature>
<evidence type="ECO:0000256" key="9">
    <source>
        <dbReference type="PIRSR" id="PIRSR037215-2"/>
    </source>
</evidence>
<dbReference type="SUPFAM" id="SSF53187">
    <property type="entry name" value="Zn-dependent exopeptidases"/>
    <property type="match status" value="1"/>
</dbReference>
<evidence type="ECO:0000313" key="12">
    <source>
        <dbReference type="Proteomes" id="UP000281112"/>
    </source>
</evidence>
<keyword evidence="7 11" id="KW-0031">Aminopeptidase</keyword>
<feature type="binding site" evidence="7 9">
    <location>
        <position position="140"/>
    </location>
    <ligand>
        <name>Zn(2+)</name>
        <dbReference type="ChEBI" id="CHEBI:29105"/>
        <label>1</label>
    </ligand>
</feature>
<dbReference type="InterPro" id="IPR001261">
    <property type="entry name" value="ArgE/DapE_CS"/>
</dbReference>
<dbReference type="PROSITE" id="PS00758">
    <property type="entry name" value="ARGE_DAPE_CPG2_1"/>
    <property type="match status" value="1"/>
</dbReference>
<keyword evidence="7" id="KW-0963">Cytoplasm</keyword>
<dbReference type="Proteomes" id="UP000281112">
    <property type="component" value="Unassembled WGS sequence"/>
</dbReference>
<keyword evidence="4 7" id="KW-0378">Hydrolase</keyword>
<evidence type="ECO:0000313" key="11">
    <source>
        <dbReference type="EMBL" id="RQW65133.1"/>
    </source>
</evidence>
<sequence>MKSLVERFLTYVQFGTQSNPYKSTCPSSSGQKKFAKHIYEELVAMGLEDVSISDHSYVYAKLSSNVEYDVPAIGFIAHMDTSSDACGRHVVPQIVENYQGGDIALGNGDEVLSPIRYPELHQLHGQNIITASGNTLLGADDKAGIAEIITAISYLLSHPEVAHGDVCIAFTPDEEIGRGADLFDIDKFGAQWAYTVDGGAVGELEMENFNAASAKVSFFGVSVHPGAAKNKLVNSMNLAAKFQLMMPEDETPEQTEGYQGFYHLSSAIMSIAHSELHYILRDFDKGGLELRKKFIQDKADEMNRGLKHGRVEIDIEDSYHNMKEMIEPHPEIIELAKAAMIELDIEPKLCPIRGGTDGATLSYMGLPCPNLFTGGYNFHGIHEFITVEAMEKAVSVIVKIIEKTSLRYL</sequence>
<evidence type="ECO:0000256" key="1">
    <source>
        <dbReference type="ARBA" id="ARBA00009692"/>
    </source>
</evidence>
<evidence type="ECO:0000256" key="8">
    <source>
        <dbReference type="PIRSR" id="PIRSR037215-1"/>
    </source>
</evidence>
<dbReference type="EC" id="3.4.11.4" evidence="7"/>
<comment type="subcellular location">
    <subcellularLocation>
        <location evidence="7">Cytoplasm</location>
    </subcellularLocation>
</comment>
<dbReference type="HAMAP" id="MF_00550">
    <property type="entry name" value="Aminopeptidase_M20"/>
    <property type="match status" value="1"/>
</dbReference>
<dbReference type="NCBIfam" id="NF009920">
    <property type="entry name" value="PRK13381.1"/>
    <property type="match status" value="1"/>
</dbReference>
<feature type="binding site" evidence="7 9">
    <location>
        <position position="379"/>
    </location>
    <ligand>
        <name>Zn(2+)</name>
        <dbReference type="ChEBI" id="CHEBI:29105"/>
        <label>2</label>
    </ligand>
</feature>
<dbReference type="GO" id="GO:0045148">
    <property type="term" value="F:tripeptide aminopeptidase activity"/>
    <property type="evidence" value="ECO:0007669"/>
    <property type="project" value="UniProtKB-UniRule"/>
</dbReference>
<dbReference type="PANTHER" id="PTHR42994:SF1">
    <property type="entry name" value="PEPTIDASE T"/>
    <property type="match status" value="1"/>
</dbReference>
<gene>
    <name evidence="7 11" type="primary">pepT</name>
    <name evidence="11" type="ORF">EES38_03615</name>
</gene>
<protein>
    <recommendedName>
        <fullName evidence="7">Peptidase T</fullName>
        <ecNumber evidence="7">3.4.11.4</ecNumber>
    </recommendedName>
    <alternativeName>
        <fullName evidence="7">Aminotripeptidase</fullName>
        <shortName evidence="7">Tripeptidase</shortName>
    </alternativeName>
    <alternativeName>
        <fullName evidence="7">Tripeptide aminopeptidase</fullName>
    </alternativeName>
</protein>
<dbReference type="GO" id="GO:0006508">
    <property type="term" value="P:proteolysis"/>
    <property type="evidence" value="ECO:0007669"/>
    <property type="project" value="UniProtKB-UniRule"/>
</dbReference>
<evidence type="ECO:0000256" key="6">
    <source>
        <dbReference type="ARBA" id="ARBA00023049"/>
    </source>
</evidence>
<comment type="cofactor">
    <cofactor evidence="7 9">
        <name>Zn(2+)</name>
        <dbReference type="ChEBI" id="CHEBI:29105"/>
    </cofactor>
    <text evidence="7 9">Binds 2 Zn(2+) ions per subunit.</text>
</comment>
<dbReference type="GO" id="GO:0008237">
    <property type="term" value="F:metallopeptidase activity"/>
    <property type="evidence" value="ECO:0007669"/>
    <property type="project" value="UniProtKB-KW"/>
</dbReference>
<dbReference type="CDD" id="cd03892">
    <property type="entry name" value="M20_peptT"/>
    <property type="match status" value="1"/>
</dbReference>
<reference evidence="11 12" key="1">
    <citation type="submission" date="2018-11" db="EMBL/GenBank/DDBJ databases">
        <title>Vibrio LJC006 sp. nov., isolated from seawater during the bloom of the enteromorpha.</title>
        <authorList>
            <person name="Liang J."/>
        </authorList>
    </citation>
    <scope>NUCLEOTIDE SEQUENCE [LARGE SCALE GENOMIC DNA]</scope>
    <source>
        <strain evidence="11 12">LJC006</strain>
    </source>
</reference>
<feature type="active site" description="Proton acceptor" evidence="7 8">
    <location>
        <position position="174"/>
    </location>
</feature>
<evidence type="ECO:0000256" key="2">
    <source>
        <dbReference type="ARBA" id="ARBA00022670"/>
    </source>
</evidence>
<accession>A0A3N9TMP5</accession>
<dbReference type="GO" id="GO:0005829">
    <property type="term" value="C:cytosol"/>
    <property type="evidence" value="ECO:0007669"/>
    <property type="project" value="TreeGrafter"/>
</dbReference>
<evidence type="ECO:0000259" key="10">
    <source>
        <dbReference type="Pfam" id="PF07687"/>
    </source>
</evidence>
<proteinExistence type="inferred from homology"/>
<evidence type="ECO:0000256" key="7">
    <source>
        <dbReference type="HAMAP-Rule" id="MF_00550"/>
    </source>
</evidence>
<feature type="active site" evidence="7 8">
    <location>
        <position position="80"/>
    </location>
</feature>
<dbReference type="InterPro" id="IPR011650">
    <property type="entry name" value="Peptidase_M20_dimer"/>
</dbReference>
<dbReference type="Pfam" id="PF07687">
    <property type="entry name" value="M20_dimer"/>
    <property type="match status" value="1"/>
</dbReference>
<dbReference type="GO" id="GO:0043171">
    <property type="term" value="P:peptide catabolic process"/>
    <property type="evidence" value="ECO:0007669"/>
    <property type="project" value="UniProtKB-UniRule"/>
</dbReference>
<dbReference type="Gene3D" id="3.40.630.10">
    <property type="entry name" value="Zn peptidases"/>
    <property type="match status" value="1"/>
</dbReference>
<keyword evidence="5 7" id="KW-0862">Zinc</keyword>
<comment type="caution">
    <text evidence="11">The sequence shown here is derived from an EMBL/GenBank/DDBJ whole genome shotgun (WGS) entry which is preliminary data.</text>
</comment>